<protein>
    <submittedName>
        <fullName evidence="1">Uncharacterized protein</fullName>
    </submittedName>
</protein>
<dbReference type="HOGENOM" id="CLU_2172515_0_0_1"/>
<dbReference type="EMBL" id="KE560973">
    <property type="protein sequence ID" value="EPZ34204.1"/>
    <property type="molecule type" value="Genomic_DNA"/>
</dbReference>
<reference evidence="1 2" key="1">
    <citation type="journal article" date="2013" name="Curr. Biol.">
        <title>Shared signatures of parasitism and phylogenomics unite Cryptomycota and microsporidia.</title>
        <authorList>
            <person name="James T.Y."/>
            <person name="Pelin A."/>
            <person name="Bonen L."/>
            <person name="Ahrendt S."/>
            <person name="Sain D."/>
            <person name="Corradi N."/>
            <person name="Stajich J.E."/>
        </authorList>
    </citation>
    <scope>NUCLEOTIDE SEQUENCE [LARGE SCALE GENOMIC DNA]</scope>
    <source>
        <strain evidence="1 2">CSF55</strain>
    </source>
</reference>
<sequence length="110" mass="12370">MSPPDLIPTHKAIADKFALTFYKRDDYEALRFECLREMDCDLKPHSQEFRELDKKVKGNLLTKPLSGLVSPRKIANQTSESIGARADADVRAVVDKDVFDSIAVADMDTK</sequence>
<dbReference type="Proteomes" id="UP000030755">
    <property type="component" value="Unassembled WGS sequence"/>
</dbReference>
<evidence type="ECO:0000313" key="1">
    <source>
        <dbReference type="EMBL" id="EPZ34204.1"/>
    </source>
</evidence>
<keyword evidence="2" id="KW-1185">Reference proteome</keyword>
<proteinExistence type="predicted"/>
<name>A0A075B090_ROZAC</name>
<evidence type="ECO:0000313" key="2">
    <source>
        <dbReference type="Proteomes" id="UP000030755"/>
    </source>
</evidence>
<gene>
    <name evidence="1" type="ORF">O9G_004320</name>
</gene>
<dbReference type="AlphaFoldDB" id="A0A075B090"/>
<accession>A0A075B090</accession>
<organism evidence="1 2">
    <name type="scientific">Rozella allomycis (strain CSF55)</name>
    <dbReference type="NCBI Taxonomy" id="988480"/>
    <lineage>
        <taxon>Eukaryota</taxon>
        <taxon>Fungi</taxon>
        <taxon>Fungi incertae sedis</taxon>
        <taxon>Cryptomycota</taxon>
        <taxon>Cryptomycota incertae sedis</taxon>
        <taxon>Rozella</taxon>
    </lineage>
</organism>